<evidence type="ECO:0000313" key="11">
    <source>
        <dbReference type="Proteomes" id="UP000630660"/>
    </source>
</evidence>
<dbReference type="InterPro" id="IPR011994">
    <property type="entry name" value="Cytidylate_kinase_dom"/>
</dbReference>
<dbReference type="EMBL" id="WJKJ01000166">
    <property type="protein sequence ID" value="MBD3364591.1"/>
    <property type="molecule type" value="Genomic_DNA"/>
</dbReference>
<accession>A0A9D5K914</accession>
<dbReference type="InterPro" id="IPR027417">
    <property type="entry name" value="P-loop_NTPase"/>
</dbReference>
<dbReference type="GO" id="GO:0005524">
    <property type="term" value="F:ATP binding"/>
    <property type="evidence" value="ECO:0007669"/>
    <property type="project" value="UniProtKB-UniRule"/>
</dbReference>
<gene>
    <name evidence="8" type="primary">cmk</name>
    <name evidence="10" type="ORF">GF359_05190</name>
</gene>
<comment type="caution">
    <text evidence="10">The sequence shown here is derived from an EMBL/GenBank/DDBJ whole genome shotgun (WGS) entry which is preliminary data.</text>
</comment>
<comment type="catalytic activity">
    <reaction evidence="6 8">
        <text>dCMP + ATP = dCDP + ADP</text>
        <dbReference type="Rhea" id="RHEA:25094"/>
        <dbReference type="ChEBI" id="CHEBI:30616"/>
        <dbReference type="ChEBI" id="CHEBI:57566"/>
        <dbReference type="ChEBI" id="CHEBI:58593"/>
        <dbReference type="ChEBI" id="CHEBI:456216"/>
        <dbReference type="EC" id="2.7.4.25"/>
    </reaction>
</comment>
<keyword evidence="2 8" id="KW-0808">Transferase</keyword>
<dbReference type="GO" id="GO:0005737">
    <property type="term" value="C:cytoplasm"/>
    <property type="evidence" value="ECO:0007669"/>
    <property type="project" value="UniProtKB-SubCell"/>
</dbReference>
<proteinExistence type="inferred from homology"/>
<dbReference type="HAMAP" id="MF_00238">
    <property type="entry name" value="Cytidyl_kinase_type1"/>
    <property type="match status" value="1"/>
</dbReference>
<dbReference type="GO" id="GO:0036431">
    <property type="term" value="F:dCMP kinase activity"/>
    <property type="evidence" value="ECO:0007669"/>
    <property type="project" value="InterPro"/>
</dbReference>
<dbReference type="AlphaFoldDB" id="A0A9D5K914"/>
<sequence length="229" mass="25693">MKFVVAIDGTASSGKSTTAKLLSKKLGFIHLDTGAMYRAVTYLLLGKQAEEASDDRLLRILRDSLLEFKIVSNALSINLDGKRLTDELRSPEVDNWVSPVSERGVVREYCVNRQREFGKDAKLVCEGRDIGSVVFPDAELKVFMKCDLAERVRRRKRELEEKGIRSGETEVKAGLVTRDRIDSGRELSPLIQVKDAMVVDTTDMTIDEQVKIIYDEVIKRMGNGPEAGR</sequence>
<evidence type="ECO:0000256" key="2">
    <source>
        <dbReference type="ARBA" id="ARBA00022679"/>
    </source>
</evidence>
<dbReference type="GO" id="GO:0006220">
    <property type="term" value="P:pyrimidine nucleotide metabolic process"/>
    <property type="evidence" value="ECO:0007669"/>
    <property type="project" value="UniProtKB-UniRule"/>
</dbReference>
<dbReference type="Proteomes" id="UP000630660">
    <property type="component" value="Unassembled WGS sequence"/>
</dbReference>
<dbReference type="NCBIfam" id="TIGR00017">
    <property type="entry name" value="cmk"/>
    <property type="match status" value="1"/>
</dbReference>
<keyword evidence="8" id="KW-0963">Cytoplasm</keyword>
<organism evidence="10 11">
    <name type="scientific">candidate division WOR-3 bacterium</name>
    <dbReference type="NCBI Taxonomy" id="2052148"/>
    <lineage>
        <taxon>Bacteria</taxon>
        <taxon>Bacteria division WOR-3</taxon>
    </lineage>
</organism>
<dbReference type="Pfam" id="PF02224">
    <property type="entry name" value="Cytidylate_kin"/>
    <property type="match status" value="1"/>
</dbReference>
<evidence type="ECO:0000256" key="6">
    <source>
        <dbReference type="ARBA" id="ARBA00047615"/>
    </source>
</evidence>
<keyword evidence="3 8" id="KW-0547">Nucleotide-binding</keyword>
<evidence type="ECO:0000259" key="9">
    <source>
        <dbReference type="Pfam" id="PF02224"/>
    </source>
</evidence>
<keyword evidence="5 8" id="KW-0067">ATP-binding</keyword>
<feature type="binding site" evidence="8">
    <location>
        <begin position="9"/>
        <end position="17"/>
    </location>
    <ligand>
        <name>ATP</name>
        <dbReference type="ChEBI" id="CHEBI:30616"/>
    </ligand>
</feature>
<evidence type="ECO:0000256" key="5">
    <source>
        <dbReference type="ARBA" id="ARBA00022840"/>
    </source>
</evidence>
<keyword evidence="4 8" id="KW-0418">Kinase</keyword>
<comment type="similarity">
    <text evidence="1 8">Belongs to the cytidylate kinase family. Type 1 subfamily.</text>
</comment>
<evidence type="ECO:0000256" key="1">
    <source>
        <dbReference type="ARBA" id="ARBA00009427"/>
    </source>
</evidence>
<evidence type="ECO:0000313" key="10">
    <source>
        <dbReference type="EMBL" id="MBD3364591.1"/>
    </source>
</evidence>
<reference evidence="10" key="1">
    <citation type="submission" date="2019-11" db="EMBL/GenBank/DDBJ databases">
        <title>Microbial mats filling the niche in hypersaline microbial mats.</title>
        <authorList>
            <person name="Wong H.L."/>
            <person name="Macleod F.I."/>
            <person name="White R.A. III"/>
            <person name="Burns B.P."/>
        </authorList>
    </citation>
    <scope>NUCLEOTIDE SEQUENCE</scope>
    <source>
        <strain evidence="10">Bin_327</strain>
    </source>
</reference>
<dbReference type="InterPro" id="IPR003136">
    <property type="entry name" value="Cytidylate_kin"/>
</dbReference>
<evidence type="ECO:0000256" key="4">
    <source>
        <dbReference type="ARBA" id="ARBA00022777"/>
    </source>
</evidence>
<protein>
    <recommendedName>
        <fullName evidence="8">Cytidylate kinase</fullName>
        <shortName evidence="8">CK</shortName>
        <ecNumber evidence="8">2.7.4.25</ecNumber>
    </recommendedName>
    <alternativeName>
        <fullName evidence="8">Cytidine monophosphate kinase</fullName>
        <shortName evidence="8">CMP kinase</shortName>
    </alternativeName>
</protein>
<comment type="subcellular location">
    <subcellularLocation>
        <location evidence="8">Cytoplasm</location>
    </subcellularLocation>
</comment>
<name>A0A9D5K914_UNCW3</name>
<dbReference type="Gene3D" id="3.40.50.300">
    <property type="entry name" value="P-loop containing nucleotide triphosphate hydrolases"/>
    <property type="match status" value="1"/>
</dbReference>
<dbReference type="CDD" id="cd02020">
    <property type="entry name" value="CMPK"/>
    <property type="match status" value="1"/>
</dbReference>
<comment type="catalytic activity">
    <reaction evidence="7 8">
        <text>CMP + ATP = CDP + ADP</text>
        <dbReference type="Rhea" id="RHEA:11600"/>
        <dbReference type="ChEBI" id="CHEBI:30616"/>
        <dbReference type="ChEBI" id="CHEBI:58069"/>
        <dbReference type="ChEBI" id="CHEBI:60377"/>
        <dbReference type="ChEBI" id="CHEBI:456216"/>
        <dbReference type="EC" id="2.7.4.25"/>
    </reaction>
</comment>
<dbReference type="SUPFAM" id="SSF52540">
    <property type="entry name" value="P-loop containing nucleoside triphosphate hydrolases"/>
    <property type="match status" value="1"/>
</dbReference>
<evidence type="ECO:0000256" key="7">
    <source>
        <dbReference type="ARBA" id="ARBA00048478"/>
    </source>
</evidence>
<feature type="domain" description="Cytidylate kinase" evidence="9">
    <location>
        <begin position="5"/>
        <end position="216"/>
    </location>
</feature>
<dbReference type="EC" id="2.7.4.25" evidence="8"/>
<evidence type="ECO:0000256" key="3">
    <source>
        <dbReference type="ARBA" id="ARBA00022741"/>
    </source>
</evidence>
<evidence type="ECO:0000256" key="8">
    <source>
        <dbReference type="HAMAP-Rule" id="MF_00238"/>
    </source>
</evidence>